<evidence type="ECO:0000256" key="1">
    <source>
        <dbReference type="ARBA" id="ARBA00009764"/>
    </source>
</evidence>
<reference evidence="8 9" key="1">
    <citation type="submission" date="2016-10" db="EMBL/GenBank/DDBJ databases">
        <authorList>
            <person name="de Groot N.N."/>
        </authorList>
    </citation>
    <scope>NUCLEOTIDE SEQUENCE [LARGE SCALE GENOMIC DNA]</scope>
    <source>
        <strain evidence="8 9">KH1P1</strain>
    </source>
</reference>
<dbReference type="Pfam" id="PF02465">
    <property type="entry name" value="FliD_N"/>
    <property type="match status" value="1"/>
</dbReference>
<name>A0A1I0BUE1_9FIRM</name>
<comment type="subunit">
    <text evidence="2 5">Homopentamer.</text>
</comment>
<dbReference type="InterPro" id="IPR010809">
    <property type="entry name" value="FliD_C"/>
</dbReference>
<gene>
    <name evidence="8" type="ORF">SAMN04487771_100537</name>
</gene>
<dbReference type="InterPro" id="IPR003481">
    <property type="entry name" value="FliD_N"/>
</dbReference>
<organism evidence="8 9">
    <name type="scientific">[Clostridium] aminophilum</name>
    <dbReference type="NCBI Taxonomy" id="1526"/>
    <lineage>
        <taxon>Bacteria</taxon>
        <taxon>Bacillati</taxon>
        <taxon>Bacillota</taxon>
        <taxon>Clostridia</taxon>
        <taxon>Lachnospirales</taxon>
        <taxon>Lachnospiraceae</taxon>
    </lineage>
</organism>
<dbReference type="STRING" id="1526.SAMN02910262_00857"/>
<feature type="domain" description="Flagellar hook-associated protein 2 C-terminal" evidence="7">
    <location>
        <begin position="538"/>
        <end position="828"/>
    </location>
</feature>
<keyword evidence="8" id="KW-0969">Cilium</keyword>
<keyword evidence="3 5" id="KW-0175">Coiled coil</keyword>
<dbReference type="Proteomes" id="UP000199820">
    <property type="component" value="Unassembled WGS sequence"/>
</dbReference>
<dbReference type="Pfam" id="PF07195">
    <property type="entry name" value="FliD_C"/>
    <property type="match status" value="1"/>
</dbReference>
<evidence type="ECO:0000256" key="5">
    <source>
        <dbReference type="RuleBase" id="RU362066"/>
    </source>
</evidence>
<dbReference type="GO" id="GO:0071973">
    <property type="term" value="P:bacterial-type flagellum-dependent cell motility"/>
    <property type="evidence" value="ECO:0007669"/>
    <property type="project" value="TreeGrafter"/>
</dbReference>
<dbReference type="OrthoDB" id="9776025at2"/>
<comment type="similarity">
    <text evidence="1 5">Belongs to the FliD family.</text>
</comment>
<dbReference type="eggNOG" id="COG1345">
    <property type="taxonomic scope" value="Bacteria"/>
</dbReference>
<dbReference type="GO" id="GO:0009424">
    <property type="term" value="C:bacterial-type flagellum hook"/>
    <property type="evidence" value="ECO:0007669"/>
    <property type="project" value="UniProtKB-UniRule"/>
</dbReference>
<dbReference type="RefSeq" id="WP_074648595.1">
    <property type="nucleotide sequence ID" value="NZ_FOIL01000005.1"/>
</dbReference>
<dbReference type="PANTHER" id="PTHR30288">
    <property type="entry name" value="FLAGELLAR CAP/ASSEMBLY PROTEIN FLID"/>
    <property type="match status" value="1"/>
</dbReference>
<proteinExistence type="inferred from homology"/>
<accession>A0A1I0BUE1</accession>
<protein>
    <recommendedName>
        <fullName evidence="5">Flagellar hook-associated protein 2</fullName>
        <shortName evidence="5">HAP2</shortName>
    </recommendedName>
    <alternativeName>
        <fullName evidence="5">Flagellar cap protein</fullName>
    </alternativeName>
</protein>
<dbReference type="PANTHER" id="PTHR30288:SF0">
    <property type="entry name" value="FLAGELLAR HOOK-ASSOCIATED PROTEIN 2"/>
    <property type="match status" value="1"/>
</dbReference>
<evidence type="ECO:0000313" key="9">
    <source>
        <dbReference type="Proteomes" id="UP000199820"/>
    </source>
</evidence>
<dbReference type="GO" id="GO:0007155">
    <property type="term" value="P:cell adhesion"/>
    <property type="evidence" value="ECO:0007669"/>
    <property type="project" value="InterPro"/>
</dbReference>
<evidence type="ECO:0000259" key="7">
    <source>
        <dbReference type="Pfam" id="PF07195"/>
    </source>
</evidence>
<dbReference type="EMBL" id="FOIL01000005">
    <property type="protein sequence ID" value="SET10534.1"/>
    <property type="molecule type" value="Genomic_DNA"/>
</dbReference>
<feature type="coiled-coil region" evidence="5">
    <location>
        <begin position="344"/>
        <end position="371"/>
    </location>
</feature>
<dbReference type="GO" id="GO:0005576">
    <property type="term" value="C:extracellular region"/>
    <property type="evidence" value="ECO:0007669"/>
    <property type="project" value="UniProtKB-SubCell"/>
</dbReference>
<dbReference type="AlphaFoldDB" id="A0A1I0BUE1"/>
<feature type="domain" description="Flagellar hook-associated protein 2 N-terminal" evidence="6">
    <location>
        <begin position="26"/>
        <end position="131"/>
    </location>
</feature>
<evidence type="ECO:0000313" key="8">
    <source>
        <dbReference type="EMBL" id="SET10534.1"/>
    </source>
</evidence>
<keyword evidence="9" id="KW-1185">Reference proteome</keyword>
<evidence type="ECO:0000259" key="6">
    <source>
        <dbReference type="Pfam" id="PF02465"/>
    </source>
</evidence>
<dbReference type="GO" id="GO:0009421">
    <property type="term" value="C:bacterial-type flagellum filament cap"/>
    <property type="evidence" value="ECO:0007669"/>
    <property type="project" value="InterPro"/>
</dbReference>
<sequence length="838" mass="91101">MAVSSTSSTSSGIGNTSLRGFGGMASGLDRDSLIEAMTQRTNTKITEQRQEITRTTWKQEAYREITDQVLDLEDNFLTFTGNSNIKDADLYEKSVVTTEGSSDSTKYISASGISDMTAHVAIAGVKQLATSATLVSATKGEAKPIQTRISADAAIATSNLSGKSLDLKHSSGRVIQIAFPVNYIETAADPENEGSTMTIDYNADLSTQEAKEEFIREINLGLKQRKVTTGTDGDYIQLKLDGDNIKLTSELGTDLSDYTVSASSTAASALGYAVDFRADNFTISTNDGDTNAYRSTQSTSMADFLKNNSMTVTYGSTTAELNLVNDKALEKAGLTMADITTGNLDGMDKESDEYKEALAQKTENLRKVVQQTMDSQFGSRKVKVEVKDGALAFNSYDETTVTLHSDDSTIRDNFGIDKNASNRVNTSLSLFANREKLGLGDYETEEELNEALKDLNINGTKIEGITASTSVNVLLKKINNSDAGVKASYLSNSGRFVLMATETGSGREIDLGAENSIAQKIFGTKNSFGYEDGSSQDGQDAQLTYIYGGSVKETITSSTNTFNIDGLEVKVSGTFGYEKDADGNLTDKLDTSQQVSFSAKADVEGVTERVKKFIESYNKIAENVYKQITTRPDKSYMPLTDEQKAEMKDKEIENWENKAKEGLLYGESSVRSLSDSLQSVISRLISGGVSYDDMKEIGITMSDDTFDGGQIKFDEDKFKAAMEKNPDKVSKVIAGDGDNVKGLAKLVEDTLTPYATRYATRNGNSYGRLVEEAGSEKLPLTIRNNQSFTTLKTQNSLLETLKTQLSTEQQRLINKYTALETAISKMNSQSSYLSGIFG</sequence>
<keyword evidence="8" id="KW-0966">Cell projection</keyword>
<comment type="subcellular location">
    <subcellularLocation>
        <location evidence="5">Secreted</location>
    </subcellularLocation>
    <subcellularLocation>
        <location evidence="5">Bacterial flagellum</location>
    </subcellularLocation>
</comment>
<dbReference type="InterPro" id="IPR040026">
    <property type="entry name" value="FliD"/>
</dbReference>
<evidence type="ECO:0000256" key="2">
    <source>
        <dbReference type="ARBA" id="ARBA00011255"/>
    </source>
</evidence>
<keyword evidence="5" id="KW-0964">Secreted</keyword>
<keyword evidence="4 5" id="KW-0975">Bacterial flagellum</keyword>
<evidence type="ECO:0000256" key="4">
    <source>
        <dbReference type="ARBA" id="ARBA00023143"/>
    </source>
</evidence>
<keyword evidence="8" id="KW-0282">Flagellum</keyword>
<evidence type="ECO:0000256" key="3">
    <source>
        <dbReference type="ARBA" id="ARBA00023054"/>
    </source>
</evidence>
<comment type="function">
    <text evidence="5">Required for morphogenesis and for the elongation of the flagellar filament by facilitating polymerization of the flagellin monomers at the tip of growing filament. Forms a capping structure, which prevents flagellin subunits (transported through the central channel of the flagellum) from leaking out without polymerization at the distal end.</text>
</comment>